<sequence length="98" mass="10942">MTTSCAYCYQQHALRVDLCGNFRDMRFYISATICVTITRTSASEVHYLPDSKNSGRCPARPLADRHPSQLPPGHFLTGHQMAYLLRTLTVTATIFSGC</sequence>
<dbReference type="Proteomes" id="UP000887013">
    <property type="component" value="Unassembled WGS sequence"/>
</dbReference>
<protein>
    <submittedName>
        <fullName evidence="1">Uncharacterized protein</fullName>
    </submittedName>
</protein>
<proteinExistence type="predicted"/>
<evidence type="ECO:0000313" key="2">
    <source>
        <dbReference type="Proteomes" id="UP000887013"/>
    </source>
</evidence>
<keyword evidence="2" id="KW-1185">Reference proteome</keyword>
<organism evidence="1 2">
    <name type="scientific">Nephila pilipes</name>
    <name type="common">Giant wood spider</name>
    <name type="synonym">Nephila maculata</name>
    <dbReference type="NCBI Taxonomy" id="299642"/>
    <lineage>
        <taxon>Eukaryota</taxon>
        <taxon>Metazoa</taxon>
        <taxon>Ecdysozoa</taxon>
        <taxon>Arthropoda</taxon>
        <taxon>Chelicerata</taxon>
        <taxon>Arachnida</taxon>
        <taxon>Araneae</taxon>
        <taxon>Araneomorphae</taxon>
        <taxon>Entelegynae</taxon>
        <taxon>Araneoidea</taxon>
        <taxon>Nephilidae</taxon>
        <taxon>Nephila</taxon>
    </lineage>
</organism>
<name>A0A8X6U3F6_NEPPI</name>
<comment type="caution">
    <text evidence="1">The sequence shown here is derived from an EMBL/GenBank/DDBJ whole genome shotgun (WGS) entry which is preliminary data.</text>
</comment>
<evidence type="ECO:0000313" key="1">
    <source>
        <dbReference type="EMBL" id="GFT77715.1"/>
    </source>
</evidence>
<accession>A0A8X6U3F6</accession>
<dbReference type="EMBL" id="BMAW01071339">
    <property type="protein sequence ID" value="GFT77715.1"/>
    <property type="molecule type" value="Genomic_DNA"/>
</dbReference>
<reference evidence="1" key="1">
    <citation type="submission" date="2020-08" db="EMBL/GenBank/DDBJ databases">
        <title>Multicomponent nature underlies the extraordinary mechanical properties of spider dragline silk.</title>
        <authorList>
            <person name="Kono N."/>
            <person name="Nakamura H."/>
            <person name="Mori M."/>
            <person name="Yoshida Y."/>
            <person name="Ohtoshi R."/>
            <person name="Malay A.D."/>
            <person name="Moran D.A.P."/>
            <person name="Tomita M."/>
            <person name="Numata K."/>
            <person name="Arakawa K."/>
        </authorList>
    </citation>
    <scope>NUCLEOTIDE SEQUENCE</scope>
</reference>
<gene>
    <name evidence="1" type="ORF">NPIL_116061</name>
</gene>
<dbReference type="AlphaFoldDB" id="A0A8X6U3F6"/>